<proteinExistence type="predicted"/>
<organism evidence="2 3">
    <name type="scientific">Albidovulum sediminicola</name>
    <dbReference type="NCBI Taxonomy" id="2984331"/>
    <lineage>
        <taxon>Bacteria</taxon>
        <taxon>Pseudomonadati</taxon>
        <taxon>Pseudomonadota</taxon>
        <taxon>Alphaproteobacteria</taxon>
        <taxon>Rhodobacterales</taxon>
        <taxon>Paracoccaceae</taxon>
        <taxon>Albidovulum</taxon>
    </lineage>
</organism>
<keyword evidence="1" id="KW-0732">Signal</keyword>
<comment type="caution">
    <text evidence="2">The sequence shown here is derived from an EMBL/GenBank/DDBJ whole genome shotgun (WGS) entry which is preliminary data.</text>
</comment>
<dbReference type="Proteomes" id="UP001652503">
    <property type="component" value="Unassembled WGS sequence"/>
</dbReference>
<evidence type="ECO:0000256" key="1">
    <source>
        <dbReference type="SAM" id="SignalP"/>
    </source>
</evidence>
<dbReference type="EMBL" id="JAOWLA010000003">
    <property type="protein sequence ID" value="MCV2863974.1"/>
    <property type="molecule type" value="Genomic_DNA"/>
</dbReference>
<evidence type="ECO:0000313" key="2">
    <source>
        <dbReference type="EMBL" id="MCV2863974.1"/>
    </source>
</evidence>
<gene>
    <name evidence="2" type="ORF">OE647_04370</name>
</gene>
<accession>A0ABT2YYN3</accession>
<name>A0ABT2YYN3_9RHOB</name>
<keyword evidence="3" id="KW-1185">Reference proteome</keyword>
<reference evidence="2 3" key="1">
    <citation type="submission" date="2022-10" db="EMBL/GenBank/DDBJ databases">
        <title>Defluviimonas sp. nov., isolated from ocean surface water.</title>
        <authorList>
            <person name="He W."/>
            <person name="Wang L."/>
            <person name="Zhang D.-F."/>
        </authorList>
    </citation>
    <scope>NUCLEOTIDE SEQUENCE [LARGE SCALE GENOMIC DNA]</scope>
    <source>
        <strain evidence="2 3">WL0075</strain>
    </source>
</reference>
<dbReference type="RefSeq" id="WP_263720442.1">
    <property type="nucleotide sequence ID" value="NZ_JAOWLA010000003.1"/>
</dbReference>
<evidence type="ECO:0000313" key="3">
    <source>
        <dbReference type="Proteomes" id="UP001652503"/>
    </source>
</evidence>
<protein>
    <submittedName>
        <fullName evidence="2">Uncharacterized protein</fullName>
    </submittedName>
</protein>
<sequence length="251" mass="25839">MRRLVFGIMAAGLGAASAQAQTAVERVLAEARAECESFEGGAFDPGNAVSAVDLTGDGTADSLVDEGTFSCTSAASLYCGTGGCMLHAVVGDTVTSWQATGWQVIDWGQSRIVLIGRDGGWCGGIGAETCFEALTWSDGRFLTVMPTAPAPTATAPYSTDDYDATTLLPCSLGEPTQDQSCPAGILRGAPGVATIRITAPDGAERVLEFSEGAIASPGTDELTWAKDGDTWYVGIGGREYYIVPEAAVFGG</sequence>
<feature type="chain" id="PRO_5045052892" evidence="1">
    <location>
        <begin position="21"/>
        <end position="251"/>
    </location>
</feature>
<feature type="signal peptide" evidence="1">
    <location>
        <begin position="1"/>
        <end position="20"/>
    </location>
</feature>